<dbReference type="InterPro" id="IPR004087">
    <property type="entry name" value="KH_dom"/>
</dbReference>
<dbReference type="PANTHER" id="PTHR10288">
    <property type="entry name" value="KH DOMAIN CONTAINING RNA BINDING PROTEIN"/>
    <property type="match status" value="1"/>
</dbReference>
<proteinExistence type="predicted"/>
<dbReference type="AlphaFoldDB" id="A0A6J1ICW3"/>
<evidence type="ECO:0000259" key="4">
    <source>
        <dbReference type="SMART" id="SM00322"/>
    </source>
</evidence>
<feature type="compositionally biased region" description="Low complexity" evidence="3">
    <location>
        <begin position="734"/>
        <end position="755"/>
    </location>
</feature>
<dbReference type="Gene3D" id="3.30.1370.10">
    <property type="entry name" value="K Homology domain, type 1"/>
    <property type="match status" value="2"/>
</dbReference>
<feature type="compositionally biased region" description="Pro residues" evidence="3">
    <location>
        <begin position="462"/>
        <end position="473"/>
    </location>
</feature>
<dbReference type="Proteomes" id="UP000504608">
    <property type="component" value="Unplaced"/>
</dbReference>
<dbReference type="RefSeq" id="XP_022973378.1">
    <property type="nucleotide sequence ID" value="XM_023117610.1"/>
</dbReference>
<feature type="compositionally biased region" description="Low complexity" evidence="3">
    <location>
        <begin position="474"/>
        <end position="484"/>
    </location>
</feature>
<feature type="compositionally biased region" description="Acidic residues" evidence="3">
    <location>
        <begin position="42"/>
        <end position="58"/>
    </location>
</feature>
<reference evidence="6" key="1">
    <citation type="submission" date="2025-08" db="UniProtKB">
        <authorList>
            <consortium name="RefSeq"/>
        </authorList>
    </citation>
    <scope>IDENTIFICATION</scope>
    <source>
        <tissue evidence="6">Young leaves</tissue>
    </source>
</reference>
<dbReference type="InterPro" id="IPR004088">
    <property type="entry name" value="KH_dom_type_1"/>
</dbReference>
<sequence>MAEEVVVATGAASPEPLDHKRKLADLDNEATEAPEENHGEPNEESPASDDADVAVSDESEAKRPRLDGKPEENASENGHQKKMVEEPAKEDDTSEEDSEHPASLEEVSEREETEKPTAEPNEAGDALDSAEETEQPASLEEVHKKEEIEQPTAEPHEAGGPQDSAAEISQEDKTQELSKEENQPPVVEAALPLQQEDGSNSEHVQLSSVAETTAYRMEVPNSKVGVLIGKAGDTIRYLQYNSGAKIQIMRDSDADPNRLSRPVEIVGSSESIKKAEELINAVIAEADAGGSPSLIARGLTSSHSMATAEQIQIQVPNEKVGLIIGRGGETIKSLQTRSGARIQLIPQNLPEGDESKERTIRVTGDKKQIEIATDMIKEVMNQTVRPSPHSTGFNQQAYRPRGPGGNQWGQRGPHPSHPAAYDYPHRGPYPSHNTQYQHPAFGNYPQQMGGPRSSYSSGWEQRPPPSMQGPPPSSGGYDYYGGRSHYSDAPPSHFPGAMPAHAPGPSPAPALGPPQTQSSYNYSQQQNQGYGHAAPYSQAAPHQSYGHGYEQKYDHHAPSQNPYGGHGNAQQLYPQAGAQQVYPGQQQYDKPPSYGAPAQGPPPQSYGAPRVGQPGEPYQGGSAPATYGQNVQPQQTYQYPTGGSTQQYPTPYGIPNTDGYNQAPAAAAAAAAANYHPQQGSQAGYGQPGVQQLSSYGQQVAPAAAYEQYPTTQQGYPEQAAANTAGYAAYQAPQDPAAYSSAQATAAAVYSAPASGQPTYPQQAAAQPSYDQSVPQSGGYGTVPSSAPVGYGKSVSPQPQPQPQPGYPQYDSTQVYGASR</sequence>
<evidence type="ECO:0000256" key="1">
    <source>
        <dbReference type="ARBA" id="ARBA00022737"/>
    </source>
</evidence>
<dbReference type="OrthoDB" id="5204190at2759"/>
<dbReference type="Pfam" id="PF00013">
    <property type="entry name" value="KH_1"/>
    <property type="match status" value="2"/>
</dbReference>
<dbReference type="CDD" id="cd00105">
    <property type="entry name" value="KH-I"/>
    <property type="match status" value="1"/>
</dbReference>
<gene>
    <name evidence="6" type="primary">LOC111471936</name>
</gene>
<feature type="domain" description="K Homology" evidence="4">
    <location>
        <begin position="211"/>
        <end position="284"/>
    </location>
</feature>
<evidence type="ECO:0000313" key="5">
    <source>
        <dbReference type="Proteomes" id="UP000504608"/>
    </source>
</evidence>
<evidence type="ECO:0000256" key="2">
    <source>
        <dbReference type="PROSITE-ProRule" id="PRU00117"/>
    </source>
</evidence>
<dbReference type="GO" id="GO:0003723">
    <property type="term" value="F:RNA binding"/>
    <property type="evidence" value="ECO:0007669"/>
    <property type="project" value="UniProtKB-UniRule"/>
</dbReference>
<evidence type="ECO:0000313" key="6">
    <source>
        <dbReference type="RefSeq" id="XP_022973378.1"/>
    </source>
</evidence>
<dbReference type="GeneID" id="111471936"/>
<organism evidence="5 6">
    <name type="scientific">Cucurbita maxima</name>
    <name type="common">Pumpkin</name>
    <name type="synonym">Winter squash</name>
    <dbReference type="NCBI Taxonomy" id="3661"/>
    <lineage>
        <taxon>Eukaryota</taxon>
        <taxon>Viridiplantae</taxon>
        <taxon>Streptophyta</taxon>
        <taxon>Embryophyta</taxon>
        <taxon>Tracheophyta</taxon>
        <taxon>Spermatophyta</taxon>
        <taxon>Magnoliopsida</taxon>
        <taxon>eudicotyledons</taxon>
        <taxon>Gunneridae</taxon>
        <taxon>Pentapetalae</taxon>
        <taxon>rosids</taxon>
        <taxon>fabids</taxon>
        <taxon>Cucurbitales</taxon>
        <taxon>Cucurbitaceae</taxon>
        <taxon>Cucurbiteae</taxon>
        <taxon>Cucurbita</taxon>
    </lineage>
</organism>
<feature type="compositionally biased region" description="Basic and acidic residues" evidence="3">
    <location>
        <begin position="59"/>
        <end position="91"/>
    </location>
</feature>
<feature type="domain" description="K Homology" evidence="4">
    <location>
        <begin position="307"/>
        <end position="381"/>
    </location>
</feature>
<dbReference type="SMART" id="SM00322">
    <property type="entry name" value="KH"/>
    <property type="match status" value="2"/>
</dbReference>
<accession>A0A6J1ICW3</accession>
<evidence type="ECO:0000256" key="3">
    <source>
        <dbReference type="SAM" id="MobiDB-lite"/>
    </source>
</evidence>
<feature type="compositionally biased region" description="Low complexity" evidence="3">
    <location>
        <begin position="513"/>
        <end position="531"/>
    </location>
</feature>
<feature type="compositionally biased region" description="Polar residues" evidence="3">
    <location>
        <begin position="384"/>
        <end position="397"/>
    </location>
</feature>
<keyword evidence="2" id="KW-0694">RNA-binding</keyword>
<keyword evidence="1" id="KW-0677">Repeat</keyword>
<dbReference type="KEGG" id="cmax:111471936"/>
<dbReference type="InterPro" id="IPR036612">
    <property type="entry name" value="KH_dom_type_1_sf"/>
</dbReference>
<keyword evidence="5" id="KW-1185">Reference proteome</keyword>
<feature type="region of interest" description="Disordered" evidence="3">
    <location>
        <begin position="734"/>
        <end position="820"/>
    </location>
</feature>
<feature type="region of interest" description="Disordered" evidence="3">
    <location>
        <begin position="384"/>
        <end position="635"/>
    </location>
</feature>
<name>A0A6J1ICW3_CUCMA</name>
<feature type="compositionally biased region" description="Polar residues" evidence="3">
    <location>
        <begin position="811"/>
        <end position="820"/>
    </location>
</feature>
<dbReference type="SUPFAM" id="SSF54791">
    <property type="entry name" value="Eukaryotic type KH-domain (KH-domain type I)"/>
    <property type="match status" value="2"/>
</dbReference>
<feature type="compositionally biased region" description="Basic and acidic residues" evidence="3">
    <location>
        <begin position="170"/>
        <end position="182"/>
    </location>
</feature>
<feature type="compositionally biased region" description="Pro residues" evidence="3">
    <location>
        <begin position="502"/>
        <end position="512"/>
    </location>
</feature>
<protein>
    <submittedName>
        <fullName evidence="6">Far upstream element-binding protein 1-like</fullName>
    </submittedName>
</protein>
<feature type="compositionally biased region" description="Polar residues" evidence="3">
    <location>
        <begin position="558"/>
        <end position="573"/>
    </location>
</feature>
<feature type="region of interest" description="Disordered" evidence="3">
    <location>
        <begin position="1"/>
        <end position="184"/>
    </location>
</feature>
<dbReference type="PROSITE" id="PS50084">
    <property type="entry name" value="KH_TYPE_1"/>
    <property type="match status" value="2"/>
</dbReference>